<feature type="chain" id="PRO_5002540980" description="DUF5667 domain-containing protein" evidence="1">
    <location>
        <begin position="26"/>
        <end position="158"/>
    </location>
</feature>
<gene>
    <name evidence="2" type="ORF">UY48_C0053G0014</name>
</gene>
<protein>
    <recommendedName>
        <fullName evidence="4">DUF5667 domain-containing protein</fullName>
    </recommendedName>
</protein>
<accession>A0A0G1Y4K3</accession>
<dbReference type="EMBL" id="LCQD01000053">
    <property type="protein sequence ID" value="KKW09812.1"/>
    <property type="molecule type" value="Genomic_DNA"/>
</dbReference>
<feature type="signal peptide" evidence="1">
    <location>
        <begin position="1"/>
        <end position="25"/>
    </location>
</feature>
<proteinExistence type="predicted"/>
<evidence type="ECO:0008006" key="4">
    <source>
        <dbReference type="Google" id="ProtNLM"/>
    </source>
</evidence>
<dbReference type="AlphaFoldDB" id="A0A0G1Y4K3"/>
<organism evidence="2 3">
    <name type="scientific">Candidatus Gottesmanbacteria bacterium GW2011_GWB1_49_7</name>
    <dbReference type="NCBI Taxonomy" id="1618448"/>
    <lineage>
        <taxon>Bacteria</taxon>
        <taxon>Candidatus Gottesmaniibacteriota</taxon>
    </lineage>
</organism>
<keyword evidence="1" id="KW-0732">Signal</keyword>
<reference evidence="2 3" key="1">
    <citation type="journal article" date="2015" name="Nature">
        <title>rRNA introns, odd ribosomes, and small enigmatic genomes across a large radiation of phyla.</title>
        <authorList>
            <person name="Brown C.T."/>
            <person name="Hug L.A."/>
            <person name="Thomas B.C."/>
            <person name="Sharon I."/>
            <person name="Castelle C.J."/>
            <person name="Singh A."/>
            <person name="Wilkins M.J."/>
            <person name="Williams K.H."/>
            <person name="Banfield J.F."/>
        </authorList>
    </citation>
    <scope>NUCLEOTIDE SEQUENCE [LARGE SCALE GENOMIC DNA]</scope>
</reference>
<sequence length="158" mass="18051">MNVLWLAFALSVLTFLAAWSSYTHAANPIMDPQKRVFMACAMKAEMTLYIAQERLYNNGSERKLLDFMKGNMNDAQFEINSALFAQLGAWVDGHQFDTAKEYSRAVMQECVQNSFEMLEMKPNEETDGYIVRFEKLLQDAQEKLFPTDYYGSGPEIGA</sequence>
<evidence type="ECO:0000256" key="1">
    <source>
        <dbReference type="SAM" id="SignalP"/>
    </source>
</evidence>
<evidence type="ECO:0000313" key="2">
    <source>
        <dbReference type="EMBL" id="KKW09812.1"/>
    </source>
</evidence>
<name>A0A0G1Y4K3_9BACT</name>
<dbReference type="Proteomes" id="UP000034588">
    <property type="component" value="Unassembled WGS sequence"/>
</dbReference>
<comment type="caution">
    <text evidence="2">The sequence shown here is derived from an EMBL/GenBank/DDBJ whole genome shotgun (WGS) entry which is preliminary data.</text>
</comment>
<evidence type="ECO:0000313" key="3">
    <source>
        <dbReference type="Proteomes" id="UP000034588"/>
    </source>
</evidence>